<feature type="transmembrane region" description="Helical" evidence="2">
    <location>
        <begin position="269"/>
        <end position="287"/>
    </location>
</feature>
<feature type="transmembrane region" description="Helical" evidence="2">
    <location>
        <begin position="89"/>
        <end position="109"/>
    </location>
</feature>
<dbReference type="SUPFAM" id="SSF103481">
    <property type="entry name" value="Multidrug resistance efflux transporter EmrE"/>
    <property type="match status" value="2"/>
</dbReference>
<name>A0ABY7JNV8_9FIRM</name>
<dbReference type="InterPro" id="IPR037185">
    <property type="entry name" value="EmrE-like"/>
</dbReference>
<feature type="domain" description="EamA" evidence="3">
    <location>
        <begin position="20"/>
        <end position="158"/>
    </location>
</feature>
<comment type="similarity">
    <text evidence="1">Belongs to the EamA transporter family.</text>
</comment>
<feature type="transmembrane region" description="Helical" evidence="2">
    <location>
        <begin position="21"/>
        <end position="40"/>
    </location>
</feature>
<proteinExistence type="inferred from homology"/>
<dbReference type="RefSeq" id="WP_269311253.1">
    <property type="nucleotide sequence ID" value="NZ_CP114052.1"/>
</dbReference>
<accession>A0ABY7JNV8</accession>
<dbReference type="EMBL" id="CP114052">
    <property type="protein sequence ID" value="WAW14556.1"/>
    <property type="molecule type" value="Genomic_DNA"/>
</dbReference>
<dbReference type="PANTHER" id="PTHR22911">
    <property type="entry name" value="ACYL-MALONYL CONDENSING ENZYME-RELATED"/>
    <property type="match status" value="1"/>
</dbReference>
<gene>
    <name evidence="4" type="ORF">O0R46_08115</name>
</gene>
<protein>
    <submittedName>
        <fullName evidence="4">DMT family transporter</fullName>
    </submittedName>
</protein>
<evidence type="ECO:0000313" key="5">
    <source>
        <dbReference type="Proteomes" id="UP001164187"/>
    </source>
</evidence>
<feature type="transmembrane region" description="Helical" evidence="2">
    <location>
        <begin position="115"/>
        <end position="136"/>
    </location>
</feature>
<organism evidence="4 5">
    <name type="scientific">Peptostreptococcus equinus</name>
    <dbReference type="NCBI Taxonomy" id="3003601"/>
    <lineage>
        <taxon>Bacteria</taxon>
        <taxon>Bacillati</taxon>
        <taxon>Bacillota</taxon>
        <taxon>Clostridia</taxon>
        <taxon>Peptostreptococcales</taxon>
        <taxon>Peptostreptococcaceae</taxon>
        <taxon>Peptostreptococcus</taxon>
    </lineage>
</organism>
<keyword evidence="5" id="KW-1185">Reference proteome</keyword>
<feature type="transmembrane region" description="Helical" evidence="2">
    <location>
        <begin position="293"/>
        <end position="310"/>
    </location>
</feature>
<evidence type="ECO:0000313" key="4">
    <source>
        <dbReference type="EMBL" id="WAW14556.1"/>
    </source>
</evidence>
<evidence type="ECO:0000256" key="2">
    <source>
        <dbReference type="SAM" id="Phobius"/>
    </source>
</evidence>
<reference evidence="4" key="1">
    <citation type="submission" date="2022-12" db="EMBL/GenBank/DDBJ databases">
        <title>Peptostreptococcus.</title>
        <authorList>
            <person name="Lee S.H."/>
        </authorList>
    </citation>
    <scope>NUCLEOTIDE SEQUENCE</scope>
    <source>
        <strain evidence="4">CBA3647</strain>
    </source>
</reference>
<feature type="transmembrane region" description="Helical" evidence="2">
    <location>
        <begin position="239"/>
        <end position="257"/>
    </location>
</feature>
<keyword evidence="2" id="KW-0812">Transmembrane</keyword>
<dbReference type="PANTHER" id="PTHR22911:SF137">
    <property type="entry name" value="SOLUTE CARRIER FAMILY 35 MEMBER G2-RELATED"/>
    <property type="match status" value="1"/>
</dbReference>
<evidence type="ECO:0000256" key="1">
    <source>
        <dbReference type="ARBA" id="ARBA00007362"/>
    </source>
</evidence>
<feature type="transmembrane region" description="Helical" evidence="2">
    <location>
        <begin position="145"/>
        <end position="163"/>
    </location>
</feature>
<dbReference type="Proteomes" id="UP001164187">
    <property type="component" value="Chromosome"/>
</dbReference>
<feature type="domain" description="EamA" evidence="3">
    <location>
        <begin position="172"/>
        <end position="310"/>
    </location>
</feature>
<keyword evidence="2" id="KW-1133">Transmembrane helix</keyword>
<feature type="transmembrane region" description="Helical" evidence="2">
    <location>
        <begin position="214"/>
        <end position="233"/>
    </location>
</feature>
<dbReference type="Pfam" id="PF00892">
    <property type="entry name" value="EamA"/>
    <property type="match status" value="2"/>
</dbReference>
<feature type="transmembrane region" description="Helical" evidence="2">
    <location>
        <begin position="169"/>
        <end position="193"/>
    </location>
</feature>
<sequence length="315" mass="34095">MKKNYRNNIKFGVTSGLSSGILWGLDTVITGIILTMYSFVSDVQVIAIAPIVAAFLHDLSSAFWMTLVSVFKKDFFNTIKLIKTRSGRFVALAAIFGGPVGMMAYMFAISNIGPGYTAAISAVYPAAGAFFGYIFLKDKLSIKGWIGLSMSILSIIILGYSPGDADVKNFAFGFIAALITILGWSLESVICAYGMKDDIMPMEALTIRQVTSALIYLVIVVVFIKGGSLSYHVLTTKTMLYILITALIGTCSYIFYYSAIDSIGPVKATGLNITYSIWAIIFSLVIFGGDLSFKLVFCSILIIIGSVLVSKDQAQ</sequence>
<evidence type="ECO:0000259" key="3">
    <source>
        <dbReference type="Pfam" id="PF00892"/>
    </source>
</evidence>
<feature type="transmembrane region" description="Helical" evidence="2">
    <location>
        <begin position="46"/>
        <end position="68"/>
    </location>
</feature>
<dbReference type="InterPro" id="IPR000620">
    <property type="entry name" value="EamA_dom"/>
</dbReference>
<keyword evidence="2" id="KW-0472">Membrane</keyword>